<sequence length="1502" mass="168831">MAERLCRCSTCTASFPDGQTISVRTFQRHQRDERMNKVLEGDAESSNAFMANILPATPTAPFFSDLSQLPHHSRHNVQGSRSSSPPQRRLSSSRRSLSVSPTSRDQQDRDLRATFRQMEDHSRFGAFLTIPPRSPSDARPALGLRAPSSAPGSRSSSRRRPYDRPPAQYHSLPGSRSSSPVRSIQSHQEHRNSRRSRGRSPVEQTSLSSDIQSSKLSDLRSLFINTSLSISTPDDLVFVTHPVALPMVDISSYEPQPDGNANVPGPLALDPVHPLNQAFLQLENVLCSLFIMATTASSEDLDAALLDQYKNLVENLSLDLRRLTLFKKQVWIKYRRLPHMVVNDSLVVDSSVYFQHPQYKWHPIKLASLSLVLVMNLVCRLPRRSCELMLSGLRTIISLFGPYFKSSPKHPYITHGQLLGEIPKTLTSVLLAFDIEPRVRRYICCPTCFALYPAVKPYPVRCTDKYASDSLECGAKLLRGRNIRGQIDFSPVKTYLHQDFKQWMARFLSRPGIEELIEATTTGARQRSDGHVIHGILQAAGLRNFAGPDGKPFLDAPPGQIRLVWSFSADAFNPFYNREAKQTVSSTGIYLVCNNLPEDIMQRPENMYFVGAAPGPKKPSLIELNHFVELIVQDFLDFWIPGVTFTRTAKHHDGVHTHAVIVPVICDALGARQAVGMGAVTSKFFCTFCYLPIQNLENFDKESWPPRDLQRHREHARMWLEADAPTREALFKHTGIRWSPFLKLPYFDPIRFTVIDTMHNLYLGLLQRHCRDIWGMNIEFEDGDGVKRPRGSIPPQPSIEDMEEGRVALETGFKTKLRNCSKPVLWYLCEELALRRGGKKADLVKALLDWKASDRGRPTTVDLSAVLVPTITSVITPDTERHRLIAAIPTAELEMKIDEAEEHFSKGRSISRKSKPVLEAMCRRRNLTVPTKHVKQDLVKLLIDWRNLSADVTRLSVGTQDSWMSSFSSTQASSAPSFISRQASSTSSFISSSTITQAPSMSSPPHFQGGVQADNTILNLQELPLEATGPLGPSADVIEAKSKRVQRAVLGKTVLTAVGEDRQKMELPSWINPAPARAGYTSHGKLSADQWRTYCSVNLPVTLIRLWGSKSSETREFQMLTNFLDLVTAVEVGSMLITSPTHIAIYEEHMHRYLNVMKDLYKEVPVVPNHHLALHVSDFLSFFGPTIGWRAFTLERFNYLLQRVNTNKHFGEIEMTFMKSICRAANLVSLLDDPEIRKMVGDLSDAYARFANEDQRGTRLHDALSLWRREQDKGQVAKTNTTVVLPEDVINALLLKLNMESATYLRKTGTKGLGQFYISEQASSCTKVVVRGVTYQPYQSSPGNSNIMFSLPSHNDHHPGRITQIFNHSRKVIGSEDFLEETFLVVSPLAPLSAAVAQYDPYRKFPQVGGMLFQAQYCNNVIVCRPSDIVCHIQKTTLRVEGVEHECFHVKALNRLQQHFEMETTAVTVNSMDIAEEETEDAEGEDEVESMDVDMGDGMDLD</sequence>
<feature type="region of interest" description="Disordered" evidence="1">
    <location>
        <begin position="1476"/>
        <end position="1502"/>
    </location>
</feature>
<protein>
    <submittedName>
        <fullName evidence="2">Predicted protein</fullName>
    </submittedName>
</protein>
<dbReference type="STRING" id="486041.B0CWN4"/>
<reference evidence="2 3" key="1">
    <citation type="journal article" date="2008" name="Nature">
        <title>The genome of Laccaria bicolor provides insights into mycorrhizal symbiosis.</title>
        <authorList>
            <person name="Martin F."/>
            <person name="Aerts A."/>
            <person name="Ahren D."/>
            <person name="Brun A."/>
            <person name="Danchin E.G.J."/>
            <person name="Duchaussoy F."/>
            <person name="Gibon J."/>
            <person name="Kohler A."/>
            <person name="Lindquist E."/>
            <person name="Pereda V."/>
            <person name="Salamov A."/>
            <person name="Shapiro H.J."/>
            <person name="Wuyts J."/>
            <person name="Blaudez D."/>
            <person name="Buee M."/>
            <person name="Brokstein P."/>
            <person name="Canbaeck B."/>
            <person name="Cohen D."/>
            <person name="Courty P.E."/>
            <person name="Coutinho P.M."/>
            <person name="Delaruelle C."/>
            <person name="Detter J.C."/>
            <person name="Deveau A."/>
            <person name="DiFazio S."/>
            <person name="Duplessis S."/>
            <person name="Fraissinet-Tachet L."/>
            <person name="Lucic E."/>
            <person name="Frey-Klett P."/>
            <person name="Fourrey C."/>
            <person name="Feussner I."/>
            <person name="Gay G."/>
            <person name="Grimwood J."/>
            <person name="Hoegger P.J."/>
            <person name="Jain P."/>
            <person name="Kilaru S."/>
            <person name="Labbe J."/>
            <person name="Lin Y.C."/>
            <person name="Legue V."/>
            <person name="Le Tacon F."/>
            <person name="Marmeisse R."/>
            <person name="Melayah D."/>
            <person name="Montanini B."/>
            <person name="Muratet M."/>
            <person name="Nehls U."/>
            <person name="Niculita-Hirzel H."/>
            <person name="Oudot-Le Secq M.P."/>
            <person name="Peter M."/>
            <person name="Quesneville H."/>
            <person name="Rajashekar B."/>
            <person name="Reich M."/>
            <person name="Rouhier N."/>
            <person name="Schmutz J."/>
            <person name="Yin T."/>
            <person name="Chalot M."/>
            <person name="Henrissat B."/>
            <person name="Kuees U."/>
            <person name="Lucas S."/>
            <person name="Van de Peer Y."/>
            <person name="Podila G.K."/>
            <person name="Polle A."/>
            <person name="Pukkila P.J."/>
            <person name="Richardson P.M."/>
            <person name="Rouze P."/>
            <person name="Sanders I.R."/>
            <person name="Stajich J.E."/>
            <person name="Tunlid A."/>
            <person name="Tuskan G."/>
            <person name="Grigoriev I.V."/>
        </authorList>
    </citation>
    <scope>NUCLEOTIDE SEQUENCE [LARGE SCALE GENOMIC DNA]</scope>
    <source>
        <strain evidence="3">S238N-H82 / ATCC MYA-4686</strain>
    </source>
</reference>
<dbReference type="OrthoDB" id="3269001at2759"/>
<dbReference type="PANTHER" id="PTHR46579">
    <property type="entry name" value="F5/8 TYPE C DOMAIN-CONTAINING PROTEIN-RELATED"/>
    <property type="match status" value="1"/>
</dbReference>
<gene>
    <name evidence="2" type="ORF">LACBIDRAFT_308559</name>
</gene>
<dbReference type="EMBL" id="DS547093">
    <property type="protein sequence ID" value="EDR13539.1"/>
    <property type="molecule type" value="Genomic_DNA"/>
</dbReference>
<accession>B0CWN4</accession>
<organism evidence="3">
    <name type="scientific">Laccaria bicolor (strain S238N-H82 / ATCC MYA-4686)</name>
    <name type="common">Bicoloured deceiver</name>
    <name type="synonym">Laccaria laccata var. bicolor</name>
    <dbReference type="NCBI Taxonomy" id="486041"/>
    <lineage>
        <taxon>Eukaryota</taxon>
        <taxon>Fungi</taxon>
        <taxon>Dikarya</taxon>
        <taxon>Basidiomycota</taxon>
        <taxon>Agaricomycotina</taxon>
        <taxon>Agaricomycetes</taxon>
        <taxon>Agaricomycetidae</taxon>
        <taxon>Agaricales</taxon>
        <taxon>Agaricineae</taxon>
        <taxon>Hydnangiaceae</taxon>
        <taxon>Laccaria</taxon>
    </lineage>
</organism>
<dbReference type="PANTHER" id="PTHR46579:SF1">
    <property type="entry name" value="F5_8 TYPE C DOMAIN-CONTAINING PROTEIN"/>
    <property type="match status" value="1"/>
</dbReference>
<feature type="compositionally biased region" description="Low complexity" evidence="1">
    <location>
        <begin position="165"/>
        <end position="186"/>
    </location>
</feature>
<dbReference type="InParanoid" id="B0CWN4"/>
<evidence type="ECO:0000256" key="1">
    <source>
        <dbReference type="SAM" id="MobiDB-lite"/>
    </source>
</evidence>
<evidence type="ECO:0000313" key="2">
    <source>
        <dbReference type="EMBL" id="EDR13539.1"/>
    </source>
</evidence>
<dbReference type="GeneID" id="6071813"/>
<dbReference type="RefSeq" id="XP_001876037.1">
    <property type="nucleotide sequence ID" value="XM_001876002.1"/>
</dbReference>
<feature type="region of interest" description="Disordered" evidence="1">
    <location>
        <begin position="123"/>
        <end position="211"/>
    </location>
</feature>
<proteinExistence type="predicted"/>
<evidence type="ECO:0000313" key="3">
    <source>
        <dbReference type="Proteomes" id="UP000001194"/>
    </source>
</evidence>
<keyword evidence="3" id="KW-1185">Reference proteome</keyword>
<dbReference type="Proteomes" id="UP000001194">
    <property type="component" value="Unassembled WGS sequence"/>
</dbReference>
<feature type="region of interest" description="Disordered" evidence="1">
    <location>
        <begin position="64"/>
        <end position="110"/>
    </location>
</feature>
<dbReference type="HOGENOM" id="CLU_002101_0_0_1"/>
<dbReference type="KEGG" id="lbc:LACBIDRAFT_308559"/>
<feature type="compositionally biased region" description="Low complexity" evidence="1">
    <location>
        <begin position="145"/>
        <end position="155"/>
    </location>
</feature>
<name>B0CWN4_LACBS</name>
<feature type="compositionally biased region" description="Low complexity" evidence="1">
    <location>
        <begin position="80"/>
        <end position="104"/>
    </location>
</feature>